<sequence>MNTAVDSDLIWRTLGTIPDPEFGLSIVDLGLVYSVETNGHDIGVTMTFTSPGCPAGGMILEGTRTALAALPGAQEVRVEVVWEPPWTPERLTPEGRAHLGWQEPPPAE</sequence>
<dbReference type="OrthoDB" id="9805360at2"/>
<evidence type="ECO:0000256" key="1">
    <source>
        <dbReference type="SAM" id="MobiDB-lite"/>
    </source>
</evidence>
<dbReference type="PANTHER" id="PTHR42831:SF1">
    <property type="entry name" value="FE-S PROTEIN MATURATION AUXILIARY FACTOR YITW"/>
    <property type="match status" value="1"/>
</dbReference>
<dbReference type="KEGG" id="ote:Oter_0900"/>
<evidence type="ECO:0000259" key="2">
    <source>
        <dbReference type="Pfam" id="PF01883"/>
    </source>
</evidence>
<dbReference type="InterPro" id="IPR052339">
    <property type="entry name" value="Fe-S_Maturation_MIP18"/>
</dbReference>
<dbReference type="eggNOG" id="COG2151">
    <property type="taxonomic scope" value="Bacteria"/>
</dbReference>
<dbReference type="Pfam" id="PF01883">
    <property type="entry name" value="FeS_assembly_P"/>
    <property type="match status" value="1"/>
</dbReference>
<reference evidence="3 4" key="1">
    <citation type="journal article" date="2011" name="J. Bacteriol.">
        <title>Genome sequence of the verrucomicrobium Opitutus terrae PB90-1, an abundant inhabitant of rice paddy soil ecosystems.</title>
        <authorList>
            <person name="van Passel M.W."/>
            <person name="Kant R."/>
            <person name="Palva A."/>
            <person name="Copeland A."/>
            <person name="Lucas S."/>
            <person name="Lapidus A."/>
            <person name="Glavina del Rio T."/>
            <person name="Pitluck S."/>
            <person name="Goltsman E."/>
            <person name="Clum A."/>
            <person name="Sun H."/>
            <person name="Schmutz J."/>
            <person name="Larimer F.W."/>
            <person name="Land M.L."/>
            <person name="Hauser L."/>
            <person name="Kyrpides N."/>
            <person name="Mikhailova N."/>
            <person name="Richardson P.P."/>
            <person name="Janssen P.H."/>
            <person name="de Vos W.M."/>
            <person name="Smidt H."/>
        </authorList>
    </citation>
    <scope>NUCLEOTIDE SEQUENCE [LARGE SCALE GENOMIC DNA]</scope>
    <source>
        <strain evidence="4">DSM 11246 / JCM 15787 / PB90-1</strain>
    </source>
</reference>
<dbReference type="InterPro" id="IPR034904">
    <property type="entry name" value="FSCA_dom_sf"/>
</dbReference>
<dbReference type="STRING" id="452637.Oter_0900"/>
<dbReference type="Gene3D" id="3.30.300.130">
    <property type="entry name" value="Fe-S cluster assembly (FSCA)"/>
    <property type="match status" value="1"/>
</dbReference>
<keyword evidence="4" id="KW-1185">Reference proteome</keyword>
<name>B1ZWR1_OPITP</name>
<evidence type="ECO:0000313" key="3">
    <source>
        <dbReference type="EMBL" id="ACB74188.1"/>
    </source>
</evidence>
<proteinExistence type="predicted"/>
<dbReference type="AlphaFoldDB" id="B1ZWR1"/>
<evidence type="ECO:0000313" key="4">
    <source>
        <dbReference type="Proteomes" id="UP000007013"/>
    </source>
</evidence>
<feature type="domain" description="MIP18 family-like" evidence="2">
    <location>
        <begin position="10"/>
        <end position="80"/>
    </location>
</feature>
<dbReference type="SUPFAM" id="SSF117916">
    <property type="entry name" value="Fe-S cluster assembly (FSCA) domain-like"/>
    <property type="match status" value="1"/>
</dbReference>
<organism evidence="3 4">
    <name type="scientific">Opitutus terrae (strain DSM 11246 / JCM 15787 / PB90-1)</name>
    <dbReference type="NCBI Taxonomy" id="452637"/>
    <lineage>
        <taxon>Bacteria</taxon>
        <taxon>Pseudomonadati</taxon>
        <taxon>Verrucomicrobiota</taxon>
        <taxon>Opitutia</taxon>
        <taxon>Opitutales</taxon>
        <taxon>Opitutaceae</taxon>
        <taxon>Opitutus</taxon>
    </lineage>
</organism>
<dbReference type="HOGENOM" id="CLU_091588_2_2_0"/>
<dbReference type="InterPro" id="IPR002744">
    <property type="entry name" value="MIP18-like"/>
</dbReference>
<dbReference type="Proteomes" id="UP000007013">
    <property type="component" value="Chromosome"/>
</dbReference>
<gene>
    <name evidence="3" type="ordered locus">Oter_0900</name>
</gene>
<accession>B1ZWR1</accession>
<dbReference type="EMBL" id="CP001032">
    <property type="protein sequence ID" value="ACB74188.1"/>
    <property type="molecule type" value="Genomic_DNA"/>
</dbReference>
<dbReference type="RefSeq" id="WP_012373726.1">
    <property type="nucleotide sequence ID" value="NC_010571.1"/>
</dbReference>
<feature type="region of interest" description="Disordered" evidence="1">
    <location>
        <begin position="87"/>
        <end position="108"/>
    </location>
</feature>
<dbReference type="PANTHER" id="PTHR42831">
    <property type="entry name" value="FE-S PROTEIN MATURATION AUXILIARY FACTOR YITW"/>
    <property type="match status" value="1"/>
</dbReference>
<protein>
    <recommendedName>
        <fullName evidence="2">MIP18 family-like domain-containing protein</fullName>
    </recommendedName>
</protein>